<evidence type="ECO:0000313" key="8">
    <source>
        <dbReference type="Proteomes" id="UP000814176"/>
    </source>
</evidence>
<organism evidence="7 8">
    <name type="scientific">Rhodofomes roseus</name>
    <dbReference type="NCBI Taxonomy" id="34475"/>
    <lineage>
        <taxon>Eukaryota</taxon>
        <taxon>Fungi</taxon>
        <taxon>Dikarya</taxon>
        <taxon>Basidiomycota</taxon>
        <taxon>Agaricomycotina</taxon>
        <taxon>Agaricomycetes</taxon>
        <taxon>Polyporales</taxon>
        <taxon>Rhodofomes</taxon>
    </lineage>
</organism>
<feature type="region of interest" description="Disordered" evidence="5">
    <location>
        <begin position="231"/>
        <end position="285"/>
    </location>
</feature>
<feature type="transmembrane region" description="Helical" evidence="6">
    <location>
        <begin position="72"/>
        <end position="89"/>
    </location>
</feature>
<keyword evidence="8" id="KW-1185">Reference proteome</keyword>
<dbReference type="RefSeq" id="XP_047772988.1">
    <property type="nucleotide sequence ID" value="XM_047918317.1"/>
</dbReference>
<comment type="subcellular location">
    <subcellularLocation>
        <location evidence="1">Membrane</location>
        <topology evidence="1">Multi-pass membrane protein</topology>
    </subcellularLocation>
</comment>
<dbReference type="GeneID" id="71999049"/>
<dbReference type="InterPro" id="IPR006603">
    <property type="entry name" value="PQ-loop_rpt"/>
</dbReference>
<dbReference type="PANTHER" id="PTHR16201:SF37">
    <property type="entry name" value="PQ-LOOP REPEAT-CONTAINING PROTEIN"/>
    <property type="match status" value="1"/>
</dbReference>
<dbReference type="Pfam" id="PF04193">
    <property type="entry name" value="PQ-loop"/>
    <property type="match status" value="2"/>
</dbReference>
<feature type="transmembrane region" description="Helical" evidence="6">
    <location>
        <begin position="194"/>
        <end position="214"/>
    </location>
</feature>
<dbReference type="Gene3D" id="1.20.1280.290">
    <property type="match status" value="2"/>
</dbReference>
<protein>
    <submittedName>
        <fullName evidence="7">PQ-loop-domain-containing protein</fullName>
    </submittedName>
</protein>
<dbReference type="PANTHER" id="PTHR16201">
    <property type="entry name" value="SEVEN TRANSMEMBRANE PROTEIN 1-RELATED"/>
    <property type="match status" value="1"/>
</dbReference>
<feature type="compositionally biased region" description="Low complexity" evidence="5">
    <location>
        <begin position="259"/>
        <end position="276"/>
    </location>
</feature>
<feature type="transmembrane region" description="Helical" evidence="6">
    <location>
        <begin position="39"/>
        <end position="60"/>
    </location>
</feature>
<sequence length="285" mass="30261">MYTNAAAENALGTLGALCWTVQLVPQIWKSWRTKSTEGLSPWFVLLWGVAAGFMGVYAIVRDLNVPLVLQPQLFGSLCLAAWAQCLYYGTVRCPRAVCGALYVAALAALAGFQVGVVYAVRPAYERGEGRAVEAVGIVSSVTLSLALFPQYYEIYVHREVVGISVPFMAIDMLGGVLSDLSLAFKPPPFDAVAALSYSLVVFLDGLVLLAAAILNPLAKRRRKRAAAASLAAPAPRELASDPESLPRSPSAGRDAEAVTLSTRASLRSSSSRPSPGDADRDAEEG</sequence>
<feature type="transmembrane region" description="Helical" evidence="6">
    <location>
        <begin position="96"/>
        <end position="119"/>
    </location>
</feature>
<feature type="transmembrane region" description="Helical" evidence="6">
    <location>
        <begin position="131"/>
        <end position="148"/>
    </location>
</feature>
<feature type="transmembrane region" description="Helical" evidence="6">
    <location>
        <begin position="160"/>
        <end position="182"/>
    </location>
</feature>
<evidence type="ECO:0000256" key="1">
    <source>
        <dbReference type="ARBA" id="ARBA00004141"/>
    </source>
</evidence>
<name>A0ABQ8JZ00_9APHY</name>
<keyword evidence="3 6" id="KW-1133">Transmembrane helix</keyword>
<gene>
    <name evidence="7" type="ORF">C8Q71DRAFT_399847</name>
</gene>
<keyword evidence="2 6" id="KW-0812">Transmembrane</keyword>
<evidence type="ECO:0000256" key="5">
    <source>
        <dbReference type="SAM" id="MobiDB-lite"/>
    </source>
</evidence>
<evidence type="ECO:0000256" key="4">
    <source>
        <dbReference type="ARBA" id="ARBA00023136"/>
    </source>
</evidence>
<dbReference type="Proteomes" id="UP000814176">
    <property type="component" value="Unassembled WGS sequence"/>
</dbReference>
<dbReference type="InterPro" id="IPR051415">
    <property type="entry name" value="LAAT-1"/>
</dbReference>
<evidence type="ECO:0000256" key="2">
    <source>
        <dbReference type="ARBA" id="ARBA00022692"/>
    </source>
</evidence>
<keyword evidence="4 6" id="KW-0472">Membrane</keyword>
<evidence type="ECO:0000256" key="6">
    <source>
        <dbReference type="SAM" id="Phobius"/>
    </source>
</evidence>
<reference evidence="7 8" key="1">
    <citation type="journal article" date="2021" name="Environ. Microbiol.">
        <title>Gene family expansions and transcriptome signatures uncover fungal adaptations to wood decay.</title>
        <authorList>
            <person name="Hage H."/>
            <person name="Miyauchi S."/>
            <person name="Viragh M."/>
            <person name="Drula E."/>
            <person name="Min B."/>
            <person name="Chaduli D."/>
            <person name="Navarro D."/>
            <person name="Favel A."/>
            <person name="Norest M."/>
            <person name="Lesage-Meessen L."/>
            <person name="Balint B."/>
            <person name="Merenyi Z."/>
            <person name="de Eugenio L."/>
            <person name="Morin E."/>
            <person name="Martinez A.T."/>
            <person name="Baldrian P."/>
            <person name="Stursova M."/>
            <person name="Martinez M.J."/>
            <person name="Novotny C."/>
            <person name="Magnuson J.K."/>
            <person name="Spatafora J.W."/>
            <person name="Maurice S."/>
            <person name="Pangilinan J."/>
            <person name="Andreopoulos W."/>
            <person name="LaButti K."/>
            <person name="Hundley H."/>
            <person name="Na H."/>
            <person name="Kuo A."/>
            <person name="Barry K."/>
            <person name="Lipzen A."/>
            <person name="Henrissat B."/>
            <person name="Riley R."/>
            <person name="Ahrendt S."/>
            <person name="Nagy L.G."/>
            <person name="Grigoriev I.V."/>
            <person name="Martin F."/>
            <person name="Rosso M.N."/>
        </authorList>
    </citation>
    <scope>NUCLEOTIDE SEQUENCE [LARGE SCALE GENOMIC DNA]</scope>
    <source>
        <strain evidence="7 8">CIRM-BRFM 1785</strain>
    </source>
</reference>
<comment type="caution">
    <text evidence="7">The sequence shown here is derived from an EMBL/GenBank/DDBJ whole genome shotgun (WGS) entry which is preliminary data.</text>
</comment>
<dbReference type="SMART" id="SM00679">
    <property type="entry name" value="CTNS"/>
    <property type="match status" value="2"/>
</dbReference>
<proteinExistence type="predicted"/>
<evidence type="ECO:0000313" key="7">
    <source>
        <dbReference type="EMBL" id="KAH9829532.1"/>
    </source>
</evidence>
<evidence type="ECO:0000256" key="3">
    <source>
        <dbReference type="ARBA" id="ARBA00022989"/>
    </source>
</evidence>
<accession>A0ABQ8JZ00</accession>
<dbReference type="EMBL" id="JADCUA010000037">
    <property type="protein sequence ID" value="KAH9829532.1"/>
    <property type="molecule type" value="Genomic_DNA"/>
</dbReference>